<evidence type="ECO:0000313" key="2">
    <source>
        <dbReference type="EMBL" id="EKU10599.1"/>
    </source>
</evidence>
<evidence type="ECO:0000256" key="1">
    <source>
        <dbReference type="SAM" id="Phobius"/>
    </source>
</evidence>
<keyword evidence="1" id="KW-0472">Membrane</keyword>
<feature type="transmembrane region" description="Helical" evidence="1">
    <location>
        <begin position="115"/>
        <end position="140"/>
    </location>
</feature>
<dbReference type="AlphaFoldDB" id="M5INX0"/>
<dbReference type="RefSeq" id="WP_009495805.1">
    <property type="nucleotide sequence ID" value="NZ_AMZQ01000011.1"/>
</dbReference>
<dbReference type="eggNOG" id="ENOG5031AJ2">
    <property type="taxonomic scope" value="Bacteria"/>
</dbReference>
<comment type="caution">
    <text evidence="2">The sequence shown here is derived from an EMBL/GenBank/DDBJ whole genome shotgun (WGS) entry which is preliminary data.</text>
</comment>
<dbReference type="STRING" id="1244083.CSUNSWCD_673"/>
<keyword evidence="1" id="KW-1133">Transmembrane helix</keyword>
<feature type="transmembrane region" description="Helical" evidence="1">
    <location>
        <begin position="37"/>
        <end position="58"/>
    </location>
</feature>
<dbReference type="PATRIC" id="fig|1244083.3.peg.1916"/>
<dbReference type="OrthoDB" id="5363766at2"/>
<sequence>MNAKFQAEMKELDEKFAAISEDDKRQYDRHRFIRRAVMMYWSSTFAFFYLFSILASYMESFFISNGIELPPEVFSYIWGAVMIVAPIFWTIYVLKRDQTKRYSYLFVRDQWDSFLAFRIENFASIVLILYPVLLIIGSFFVKDSGGEYGDYAFLYGLVVAPICLLVFAICYSRNKSSYEPAPEAADLRRGSGLVAQSAKSVEERLGELNDLDVEFDQIPWDQKTVTTCIDLSGALVWRLSGLCLWFRGLRAL</sequence>
<evidence type="ECO:0000313" key="3">
    <source>
        <dbReference type="Proteomes" id="UP000011939"/>
    </source>
</evidence>
<proteinExistence type="predicted"/>
<dbReference type="Proteomes" id="UP000011939">
    <property type="component" value="Unassembled WGS sequence"/>
</dbReference>
<accession>M5INX0</accession>
<feature type="transmembrane region" description="Helical" evidence="1">
    <location>
        <begin position="152"/>
        <end position="171"/>
    </location>
</feature>
<dbReference type="EMBL" id="AMZQ01000011">
    <property type="protein sequence ID" value="EKU10599.1"/>
    <property type="molecule type" value="Genomic_DNA"/>
</dbReference>
<reference evidence="2 3" key="1">
    <citation type="journal article" date="2013" name="Genome Announc.">
        <title>Genome Sequence of Campylobacter showae UNSWCD, Isolated from a Patient with Crohn's Disease.</title>
        <authorList>
            <person name="Tay A.P."/>
            <person name="Kaakoush N.O."/>
            <person name="Deshpande N.P."/>
            <person name="Chen Z."/>
            <person name="Mitchell H."/>
            <person name="Wilkins M.R."/>
        </authorList>
    </citation>
    <scope>NUCLEOTIDE SEQUENCE [LARGE SCALE GENOMIC DNA]</scope>
    <source>
        <strain evidence="2 3">CSUNSWCD</strain>
    </source>
</reference>
<keyword evidence="1" id="KW-0812">Transmembrane</keyword>
<protein>
    <submittedName>
        <fullName evidence="2">Uncharacterized protein</fullName>
    </submittedName>
</protein>
<feature type="transmembrane region" description="Helical" evidence="1">
    <location>
        <begin position="73"/>
        <end position="94"/>
    </location>
</feature>
<gene>
    <name evidence="2" type="ORF">CSUNSWCD_673</name>
</gene>
<organism evidence="2 3">
    <name type="scientific">Campylobacter showae CSUNSWCD</name>
    <dbReference type="NCBI Taxonomy" id="1244083"/>
    <lineage>
        <taxon>Bacteria</taxon>
        <taxon>Pseudomonadati</taxon>
        <taxon>Campylobacterota</taxon>
        <taxon>Epsilonproteobacteria</taxon>
        <taxon>Campylobacterales</taxon>
        <taxon>Campylobacteraceae</taxon>
        <taxon>Campylobacter</taxon>
    </lineage>
</organism>
<name>M5INX0_9BACT</name>